<dbReference type="InterPro" id="IPR005321">
    <property type="entry name" value="Peptidase_S58_DmpA"/>
</dbReference>
<comment type="similarity">
    <text evidence="1">Belongs to the peptidase S58 family.</text>
</comment>
<dbReference type="Pfam" id="PF03576">
    <property type="entry name" value="Peptidase_S58"/>
    <property type="match status" value="1"/>
</dbReference>
<dbReference type="PANTHER" id="PTHR36512:SF3">
    <property type="entry name" value="BLR5678 PROTEIN"/>
    <property type="match status" value="1"/>
</dbReference>
<sequence length="331" mass="34045">MEADNDTITLVPGITVGHAQDETALTGCTVILLGDGAVTGVDVRGGMPATFGTTSIGPTRTNERRNAVFFSGGSTFGLDVARGIMRYLEERGIGWPTSHGIVPAVCGAILYDLGIGRNDVRPDAEMGLRACRAARELPVEEGAVGAGTGATVGKLRGMARATKGGLGSSAVRFPNGLAVGAIVAVNSIGNIFDWETGTTIAGARRDDGQGFVELEDLLPELLDPVRPFPTPPPQGPGGNTTIGLVATNAALSHKETIKIAEMGHDGLARAIRPVHMSADGDTIFAAATGEIPARHDVVGHVAAEMLRRAILRAVRKARSAGGFPGLADTTG</sequence>
<evidence type="ECO:0000256" key="1">
    <source>
        <dbReference type="ARBA" id="ARBA00007068"/>
    </source>
</evidence>
<reference evidence="2 3" key="1">
    <citation type="journal article" date="2015" name="Microbiome">
        <title>Genomic resolution of linkages in carbon, nitrogen, and sulfur cycling among widespread estuary sediment bacteria.</title>
        <authorList>
            <person name="Baker B.J."/>
            <person name="Lazar C.S."/>
            <person name="Teske A.P."/>
            <person name="Dick G.J."/>
        </authorList>
    </citation>
    <scope>NUCLEOTIDE SEQUENCE [LARGE SCALE GENOMIC DNA]</scope>
    <source>
        <strain evidence="2">SM23_40</strain>
    </source>
</reference>
<dbReference type="PATRIC" id="fig|1703774.3.peg.1132"/>
<dbReference type="PANTHER" id="PTHR36512">
    <property type="entry name" value="D-AMINOPEPTIDASE"/>
    <property type="match status" value="1"/>
</dbReference>
<accession>A0A0S8GC17</accession>
<organism evidence="2 3">
    <name type="scientific">candidate division TA06 bacterium SM23_40</name>
    <dbReference type="NCBI Taxonomy" id="1703774"/>
    <lineage>
        <taxon>Bacteria</taxon>
        <taxon>Bacteria division TA06</taxon>
    </lineage>
</organism>
<dbReference type="Gene3D" id="3.60.70.12">
    <property type="entry name" value="L-amino peptidase D-ALA esterase/amidase"/>
    <property type="match status" value="1"/>
</dbReference>
<evidence type="ECO:0000313" key="3">
    <source>
        <dbReference type="Proteomes" id="UP000051717"/>
    </source>
</evidence>
<dbReference type="GO" id="GO:0004177">
    <property type="term" value="F:aminopeptidase activity"/>
    <property type="evidence" value="ECO:0007669"/>
    <property type="project" value="TreeGrafter"/>
</dbReference>
<dbReference type="SUPFAM" id="SSF56266">
    <property type="entry name" value="DmpA/ArgJ-like"/>
    <property type="match status" value="1"/>
</dbReference>
<dbReference type="AlphaFoldDB" id="A0A0S8GC17"/>
<name>A0A0S8GC17_UNCT6</name>
<proteinExistence type="inferred from homology"/>
<dbReference type="CDD" id="cd02252">
    <property type="entry name" value="nylC_like"/>
    <property type="match status" value="1"/>
</dbReference>
<gene>
    <name evidence="2" type="ORF">AMJ82_03470</name>
</gene>
<dbReference type="InterPro" id="IPR016117">
    <property type="entry name" value="ArgJ-like_dom_sf"/>
</dbReference>
<dbReference type="Proteomes" id="UP000051717">
    <property type="component" value="Unassembled WGS sequence"/>
</dbReference>
<protein>
    <recommendedName>
        <fullName evidence="4">Peptidase S58</fullName>
    </recommendedName>
</protein>
<evidence type="ECO:0000313" key="2">
    <source>
        <dbReference type="EMBL" id="KPK70281.1"/>
    </source>
</evidence>
<evidence type="ECO:0008006" key="4">
    <source>
        <dbReference type="Google" id="ProtNLM"/>
    </source>
</evidence>
<comment type="caution">
    <text evidence="2">The sequence shown here is derived from an EMBL/GenBank/DDBJ whole genome shotgun (WGS) entry which is preliminary data.</text>
</comment>
<dbReference type="EMBL" id="LJUI01000018">
    <property type="protein sequence ID" value="KPK70281.1"/>
    <property type="molecule type" value="Genomic_DNA"/>
</dbReference>